<proteinExistence type="predicted"/>
<feature type="domain" description="DUF287" evidence="2">
    <location>
        <begin position="259"/>
        <end position="301"/>
    </location>
</feature>
<feature type="region of interest" description="Disordered" evidence="1">
    <location>
        <begin position="373"/>
        <end position="474"/>
    </location>
</feature>
<feature type="compositionally biased region" description="Basic and acidic residues" evidence="1">
    <location>
        <begin position="415"/>
        <end position="455"/>
    </location>
</feature>
<organism evidence="4 5">
    <name type="scientific">Arabidopsis thaliana</name>
    <name type="common">Mouse-ear cress</name>
    <dbReference type="NCBI Taxonomy" id="3702"/>
    <lineage>
        <taxon>Eukaryota</taxon>
        <taxon>Viridiplantae</taxon>
        <taxon>Streptophyta</taxon>
        <taxon>Embryophyta</taxon>
        <taxon>Tracheophyta</taxon>
        <taxon>Spermatophyta</taxon>
        <taxon>Magnoliopsida</taxon>
        <taxon>eudicotyledons</taxon>
        <taxon>Gunneridae</taxon>
        <taxon>Pentapetalae</taxon>
        <taxon>rosids</taxon>
        <taxon>malvids</taxon>
        <taxon>Brassicales</taxon>
        <taxon>Brassicaceae</taxon>
        <taxon>Camelineae</taxon>
        <taxon>Arabidopsis</taxon>
    </lineage>
</organism>
<accession>A0A7G2EBQ4</accession>
<dbReference type="EMBL" id="LR881467">
    <property type="protein sequence ID" value="CAD5318273.1"/>
    <property type="molecule type" value="Genomic_DNA"/>
</dbReference>
<feature type="compositionally biased region" description="Basic and acidic residues" evidence="1">
    <location>
        <begin position="373"/>
        <end position="384"/>
    </location>
</feature>
<dbReference type="InterPro" id="IPR005048">
    <property type="entry name" value="DUF287"/>
</dbReference>
<evidence type="ECO:0000259" key="3">
    <source>
        <dbReference type="Pfam" id="PF09331"/>
    </source>
</evidence>
<dbReference type="Pfam" id="PF03384">
    <property type="entry name" value="DUF287"/>
    <property type="match status" value="1"/>
</dbReference>
<feature type="compositionally biased region" description="Acidic residues" evidence="1">
    <location>
        <begin position="112"/>
        <end position="122"/>
    </location>
</feature>
<evidence type="ECO:0000313" key="5">
    <source>
        <dbReference type="Proteomes" id="UP000516314"/>
    </source>
</evidence>
<dbReference type="Pfam" id="PF09331">
    <property type="entry name" value="DUF1985"/>
    <property type="match status" value="1"/>
</dbReference>
<feature type="region of interest" description="Disordered" evidence="1">
    <location>
        <begin position="1"/>
        <end position="123"/>
    </location>
</feature>
<evidence type="ECO:0000259" key="2">
    <source>
        <dbReference type="Pfam" id="PF03384"/>
    </source>
</evidence>
<protein>
    <submittedName>
        <fullName evidence="4">(thale cress) hypothetical protein</fullName>
    </submittedName>
</protein>
<reference evidence="4 5" key="1">
    <citation type="submission" date="2020-09" db="EMBL/GenBank/DDBJ databases">
        <authorList>
            <person name="Ashkenazy H."/>
        </authorList>
    </citation>
    <scope>NUCLEOTIDE SEQUENCE [LARGE SCALE GENOMIC DNA]</scope>
    <source>
        <strain evidence="5">cv. Cdm-0</strain>
    </source>
</reference>
<dbReference type="Proteomes" id="UP000516314">
    <property type="component" value="Chromosome 2"/>
</dbReference>
<feature type="compositionally biased region" description="Low complexity" evidence="1">
    <location>
        <begin position="30"/>
        <end position="46"/>
    </location>
</feature>
<dbReference type="InterPro" id="IPR015410">
    <property type="entry name" value="DUF1985"/>
</dbReference>
<feature type="compositionally biased region" description="Acidic residues" evidence="1">
    <location>
        <begin position="51"/>
        <end position="102"/>
    </location>
</feature>
<dbReference type="AlphaFoldDB" id="A0A7G2EBQ4"/>
<feature type="domain" description="DUF1985" evidence="3">
    <location>
        <begin position="146"/>
        <end position="228"/>
    </location>
</feature>
<feature type="compositionally biased region" description="Basic and acidic residues" evidence="1">
    <location>
        <begin position="392"/>
        <end position="408"/>
    </location>
</feature>
<gene>
    <name evidence="4" type="ORF">AT9943_LOCUS6509</name>
</gene>
<sequence length="474" mass="54179">MPPKTMPPLKKRKRGVGTKEKPAPATKPIVAVTKATAEPPTTTEEPSLTEQDPENVEEEESEEEEKEEEETEEEEEEEGEEEEEEEEEKEEEENVAGEESSDDSTRSLGEETSADENMDEETSTAVEIPAAMVRISSQFSVFEWKHFKDTVVKREDVREKLIGMVPTGERSKERLRMMVLYFLSSIIIAPIKTGDKAPQVDEFCLKVVSDLTFCRNFQWGRYSLDYMLGTISHTVNHFNGSVTNNEKYIWPVPGFCLPMEEQKLMKAITEEEDDVDVADMVVESWEKRRKEGHLIRFDELYQQEIQALQITAGPKIPGAEDIPAVGGQELPSLVSVVERIENLDKKMVDQLNEIIIMISDLDRRVESLEAFKDEQKAKEGKNQDEMNQEEAGDPKEKDQEEDVVQEKDGDQEEDGVPKEKEKDPEDDVPKEKEQEKEKDPKEKEKEKDPKEKDGGPSKPVEANGTRRITRRTKN</sequence>
<evidence type="ECO:0000313" key="4">
    <source>
        <dbReference type="EMBL" id="CAD5318273.1"/>
    </source>
</evidence>
<evidence type="ECO:0000256" key="1">
    <source>
        <dbReference type="SAM" id="MobiDB-lite"/>
    </source>
</evidence>
<name>A0A7G2EBQ4_ARATH</name>